<evidence type="ECO:0000313" key="3">
    <source>
        <dbReference type="Proteomes" id="UP000178428"/>
    </source>
</evidence>
<dbReference type="PANTHER" id="PTHR34203">
    <property type="entry name" value="METHYLTRANSFERASE, FKBM FAMILY PROTEIN"/>
    <property type="match status" value="1"/>
</dbReference>
<protein>
    <recommendedName>
        <fullName evidence="1">Methyltransferase FkbM domain-containing protein</fullName>
    </recommendedName>
</protein>
<organism evidence="2 3">
    <name type="scientific">Candidatus Niyogibacteria bacterium RIFCSPLOWO2_02_FULL_45_13</name>
    <dbReference type="NCBI Taxonomy" id="1801725"/>
    <lineage>
        <taxon>Bacteria</taxon>
        <taxon>Candidatus Niyogiibacteriota</taxon>
    </lineage>
</organism>
<dbReference type="InterPro" id="IPR052514">
    <property type="entry name" value="SAM-dependent_MTase"/>
</dbReference>
<dbReference type="AlphaFoldDB" id="A0A1G2EZY1"/>
<dbReference type="Proteomes" id="UP000178428">
    <property type="component" value="Unassembled WGS sequence"/>
</dbReference>
<name>A0A1G2EZY1_9BACT</name>
<dbReference type="SUPFAM" id="SSF53335">
    <property type="entry name" value="S-adenosyl-L-methionine-dependent methyltransferases"/>
    <property type="match status" value="1"/>
</dbReference>
<sequence length="272" mass="31087">MTILLKKFIRFVLNGVLDYIARTQKFSFPEKYIWQWKRDFLFGRYEKDTVALFNKTIKTGMVVVDIGAHIGYYTRILSKLVGKKGAVYAFEADPENFKLLEKNTGHLSNVKRYQTAVMDRAGTVDFYHCEEKSGSHSVVANIPVNLATRKISVQSADLDGILAGEDVATVDFIKMDIEGGEPIALRGMRNTLTKNNSIQMVFEFAPAWISAGGVKPERFLEEIFSMGFKIFAANQDGFADFYVYNPFDPRNTDPEYFFNIYCKRLIPPRFLK</sequence>
<evidence type="ECO:0000313" key="2">
    <source>
        <dbReference type="EMBL" id="OGZ31406.1"/>
    </source>
</evidence>
<accession>A0A1G2EZY1</accession>
<evidence type="ECO:0000259" key="1">
    <source>
        <dbReference type="Pfam" id="PF05050"/>
    </source>
</evidence>
<gene>
    <name evidence="2" type="ORF">A3J00_02155</name>
</gene>
<proteinExistence type="predicted"/>
<dbReference type="Pfam" id="PF05050">
    <property type="entry name" value="Methyltransf_21"/>
    <property type="match status" value="1"/>
</dbReference>
<dbReference type="EMBL" id="MHMR01000005">
    <property type="protein sequence ID" value="OGZ31406.1"/>
    <property type="molecule type" value="Genomic_DNA"/>
</dbReference>
<dbReference type="Gene3D" id="3.40.50.150">
    <property type="entry name" value="Vaccinia Virus protein VP39"/>
    <property type="match status" value="1"/>
</dbReference>
<dbReference type="InterPro" id="IPR029063">
    <property type="entry name" value="SAM-dependent_MTases_sf"/>
</dbReference>
<reference evidence="2 3" key="1">
    <citation type="journal article" date="2016" name="Nat. Commun.">
        <title>Thousands of microbial genomes shed light on interconnected biogeochemical processes in an aquifer system.</title>
        <authorList>
            <person name="Anantharaman K."/>
            <person name="Brown C.T."/>
            <person name="Hug L.A."/>
            <person name="Sharon I."/>
            <person name="Castelle C.J."/>
            <person name="Probst A.J."/>
            <person name="Thomas B.C."/>
            <person name="Singh A."/>
            <person name="Wilkins M.J."/>
            <person name="Karaoz U."/>
            <person name="Brodie E.L."/>
            <person name="Williams K.H."/>
            <person name="Hubbard S.S."/>
            <person name="Banfield J.F."/>
        </authorList>
    </citation>
    <scope>NUCLEOTIDE SEQUENCE [LARGE SCALE GENOMIC DNA]</scope>
</reference>
<comment type="caution">
    <text evidence="2">The sequence shown here is derived from an EMBL/GenBank/DDBJ whole genome shotgun (WGS) entry which is preliminary data.</text>
</comment>
<dbReference type="PANTHER" id="PTHR34203:SF15">
    <property type="entry name" value="SLL1173 PROTEIN"/>
    <property type="match status" value="1"/>
</dbReference>
<feature type="domain" description="Methyltransferase FkbM" evidence="1">
    <location>
        <begin position="65"/>
        <end position="229"/>
    </location>
</feature>
<dbReference type="InterPro" id="IPR006342">
    <property type="entry name" value="FkbM_mtfrase"/>
</dbReference>
<dbReference type="NCBIfam" id="TIGR01444">
    <property type="entry name" value="fkbM_fam"/>
    <property type="match status" value="1"/>
</dbReference>